<dbReference type="EC" id="3.6.1.31" evidence="15"/>
<dbReference type="Pfam" id="PF01503">
    <property type="entry name" value="PRA-PH"/>
    <property type="match status" value="1"/>
</dbReference>
<evidence type="ECO:0000256" key="14">
    <source>
        <dbReference type="ARBA" id="ARBA00023268"/>
    </source>
</evidence>
<gene>
    <name evidence="15 17" type="primary">hisI</name>
    <name evidence="15" type="synonym">hisIE</name>
    <name evidence="17" type="ORF">BT1A1_2127</name>
</gene>
<dbReference type="NCBIfam" id="NF000768">
    <property type="entry name" value="PRK00051.1"/>
    <property type="match status" value="1"/>
</dbReference>
<evidence type="ECO:0000256" key="9">
    <source>
        <dbReference type="ARBA" id="ARBA00022605"/>
    </source>
</evidence>
<evidence type="ECO:0000256" key="11">
    <source>
        <dbReference type="ARBA" id="ARBA00022801"/>
    </source>
</evidence>
<dbReference type="GO" id="GO:0004636">
    <property type="term" value="F:phosphoribosyl-ATP diphosphatase activity"/>
    <property type="evidence" value="ECO:0007669"/>
    <property type="project" value="UniProtKB-UniRule"/>
</dbReference>
<organism evidence="17 18">
    <name type="scientific">Caldibacillus thermoamylovorans</name>
    <dbReference type="NCBI Taxonomy" id="35841"/>
    <lineage>
        <taxon>Bacteria</taxon>
        <taxon>Bacillati</taxon>
        <taxon>Bacillota</taxon>
        <taxon>Bacilli</taxon>
        <taxon>Bacillales</taxon>
        <taxon>Bacillaceae</taxon>
        <taxon>Caldibacillus</taxon>
    </lineage>
</organism>
<dbReference type="HAMAP" id="MF_01021">
    <property type="entry name" value="HisI"/>
    <property type="match status" value="1"/>
</dbReference>
<evidence type="ECO:0000256" key="13">
    <source>
        <dbReference type="ARBA" id="ARBA00023102"/>
    </source>
</evidence>
<dbReference type="AlphaFoldDB" id="A0A090IZY5"/>
<evidence type="ECO:0000256" key="2">
    <source>
        <dbReference type="ARBA" id="ARBA00001460"/>
    </source>
</evidence>
<evidence type="ECO:0000256" key="7">
    <source>
        <dbReference type="ARBA" id="ARBA00008299"/>
    </source>
</evidence>
<dbReference type="HAMAP" id="MF_01019">
    <property type="entry name" value="HisIE"/>
    <property type="match status" value="1"/>
</dbReference>
<keyword evidence="9 15" id="KW-0028">Amino-acid biosynthesis</keyword>
<comment type="catalytic activity">
    <reaction evidence="1 15">
        <text>1-(5-phospho-beta-D-ribosyl)-5'-AMP + H2O = 1-(5-phospho-beta-D-ribosyl)-5-[(5-phospho-beta-D-ribosylamino)methylideneamino]imidazole-4-carboxamide</text>
        <dbReference type="Rhea" id="RHEA:20049"/>
        <dbReference type="ChEBI" id="CHEBI:15377"/>
        <dbReference type="ChEBI" id="CHEBI:58435"/>
        <dbReference type="ChEBI" id="CHEBI:59457"/>
        <dbReference type="EC" id="3.5.4.19"/>
    </reaction>
</comment>
<evidence type="ECO:0000256" key="4">
    <source>
        <dbReference type="ARBA" id="ARBA00005169"/>
    </source>
</evidence>
<dbReference type="InterPro" id="IPR038019">
    <property type="entry name" value="PRib_AMP_CycHydrolase_sf"/>
</dbReference>
<dbReference type="InterPro" id="IPR021130">
    <property type="entry name" value="PRib-ATP_PPHydrolase-like"/>
</dbReference>
<keyword evidence="12 15" id="KW-0067">ATP-binding</keyword>
<protein>
    <recommendedName>
        <fullName evidence="15">Histidine biosynthesis bifunctional protein HisIE</fullName>
    </recommendedName>
    <domain>
        <recommendedName>
            <fullName evidence="15">Phosphoribosyl-AMP cyclohydrolase</fullName>
            <shortName evidence="15">PRA-CH</shortName>
            <ecNumber evidence="15">3.5.4.19</ecNumber>
        </recommendedName>
    </domain>
    <domain>
        <recommendedName>
            <fullName evidence="15">Phosphoribosyl-ATP pyrophosphatase</fullName>
            <shortName evidence="15">PRA-PH</shortName>
            <ecNumber evidence="15">3.6.1.31</ecNumber>
        </recommendedName>
    </domain>
</protein>
<dbReference type="RefSeq" id="WP_034770858.1">
    <property type="nucleotide sequence ID" value="NZ_CCRF01000062.1"/>
</dbReference>
<feature type="region of interest" description="Phosphoribosyl-AMP cyclohydrolase" evidence="15">
    <location>
        <begin position="1"/>
        <end position="119"/>
    </location>
</feature>
<keyword evidence="18" id="KW-1185">Reference proteome</keyword>
<evidence type="ECO:0000313" key="18">
    <source>
        <dbReference type="Proteomes" id="UP000040576"/>
    </source>
</evidence>
<feature type="domain" description="Phosphoribosyl-AMP cyclohydrolase" evidence="16">
    <location>
        <begin position="30"/>
        <end position="103"/>
    </location>
</feature>
<reference evidence="17 18" key="1">
    <citation type="submission" date="2014-07" db="EMBL/GenBank/DDBJ databases">
        <authorList>
            <person name="Wibberg Daniel"/>
        </authorList>
    </citation>
    <scope>NUCLEOTIDE SEQUENCE [LARGE SCALE GENOMIC DNA]</scope>
</reference>
<keyword evidence="11 15" id="KW-0378">Hydrolase</keyword>
<keyword evidence="10 15" id="KW-0547">Nucleotide-binding</keyword>
<proteinExistence type="inferred from homology"/>
<evidence type="ECO:0000256" key="10">
    <source>
        <dbReference type="ARBA" id="ARBA00022741"/>
    </source>
</evidence>
<dbReference type="Proteomes" id="UP000040576">
    <property type="component" value="Unassembled WGS sequence"/>
</dbReference>
<feature type="region of interest" description="Phosphoribosyl-ATP pyrophosphohydrolase" evidence="15">
    <location>
        <begin position="120"/>
        <end position="221"/>
    </location>
</feature>
<dbReference type="SUPFAM" id="SSF101386">
    <property type="entry name" value="all-alpha NTP pyrophosphatases"/>
    <property type="match status" value="1"/>
</dbReference>
<keyword evidence="13 15" id="KW-0368">Histidine biosynthesis</keyword>
<dbReference type="InterPro" id="IPR002496">
    <property type="entry name" value="PRib_AMP_CycHydrolase_dom"/>
</dbReference>
<dbReference type="HAMAP" id="MF_01020">
    <property type="entry name" value="HisE"/>
    <property type="match status" value="1"/>
</dbReference>
<evidence type="ECO:0000256" key="5">
    <source>
        <dbReference type="ARBA" id="ARBA00005204"/>
    </source>
</evidence>
<dbReference type="FunFam" id="3.10.20.810:FF:000001">
    <property type="entry name" value="Histidine biosynthesis bifunctional protein HisIE"/>
    <property type="match status" value="1"/>
</dbReference>
<dbReference type="CDD" id="cd11534">
    <property type="entry name" value="NTP-PPase_HisIE_like"/>
    <property type="match status" value="1"/>
</dbReference>
<dbReference type="Pfam" id="PF01502">
    <property type="entry name" value="PRA-CH"/>
    <property type="match status" value="1"/>
</dbReference>
<name>A0A090IZY5_9BACI</name>
<evidence type="ECO:0000256" key="6">
    <source>
        <dbReference type="ARBA" id="ARBA00007731"/>
    </source>
</evidence>
<comment type="similarity">
    <text evidence="7 15">In the N-terminal section; belongs to the PRA-CH family.</text>
</comment>
<dbReference type="GO" id="GO:0004635">
    <property type="term" value="F:phosphoribosyl-AMP cyclohydrolase activity"/>
    <property type="evidence" value="ECO:0007669"/>
    <property type="project" value="UniProtKB-UniRule"/>
</dbReference>
<evidence type="ECO:0000259" key="16">
    <source>
        <dbReference type="Pfam" id="PF01502"/>
    </source>
</evidence>
<dbReference type="EC" id="3.5.4.19" evidence="15"/>
<dbReference type="EMBL" id="CCRF01000062">
    <property type="protein sequence ID" value="CEE01948.1"/>
    <property type="molecule type" value="Genomic_DNA"/>
</dbReference>
<dbReference type="InterPro" id="IPR008179">
    <property type="entry name" value="HisE"/>
</dbReference>
<dbReference type="GO" id="GO:0000105">
    <property type="term" value="P:L-histidine biosynthetic process"/>
    <property type="evidence" value="ECO:0007669"/>
    <property type="project" value="UniProtKB-UniRule"/>
</dbReference>
<dbReference type="UniPathway" id="UPA00031">
    <property type="reaction ID" value="UER00007"/>
</dbReference>
<sequence>MEFSTDQIKFDEKGLVPAIVQDCYSGKVLMLAYMNKQSLEKTLETGTTWFYSRSRNELWNKGATSGHFQQVKRMSYDCDGDAVLVEVEQLGVACHTGEASCFHNEVYSQDPFADYNREIVTELYQFLQDRKLNPVEGSYTNYLFEKGLDKILKKIGEETTEVIIGAKNPDREELIFELADLIYHSLVLMIEKDIRIEELKKELMKRMTKKQQKGKDKILPM</sequence>
<comment type="pathway">
    <text evidence="4 15">Amino-acid biosynthesis; L-histidine biosynthesis; L-histidine from 5-phospho-alpha-D-ribose 1-diphosphate: step 3/9.</text>
</comment>
<dbReference type="GO" id="GO:0005737">
    <property type="term" value="C:cytoplasm"/>
    <property type="evidence" value="ECO:0007669"/>
    <property type="project" value="UniProtKB-SubCell"/>
</dbReference>
<evidence type="ECO:0000256" key="8">
    <source>
        <dbReference type="ARBA" id="ARBA00022490"/>
    </source>
</evidence>
<evidence type="ECO:0000256" key="3">
    <source>
        <dbReference type="ARBA" id="ARBA00004496"/>
    </source>
</evidence>
<comment type="catalytic activity">
    <reaction evidence="2 15">
        <text>1-(5-phospho-beta-D-ribosyl)-ATP + H2O = 1-(5-phospho-beta-D-ribosyl)-5'-AMP + diphosphate + H(+)</text>
        <dbReference type="Rhea" id="RHEA:22828"/>
        <dbReference type="ChEBI" id="CHEBI:15377"/>
        <dbReference type="ChEBI" id="CHEBI:15378"/>
        <dbReference type="ChEBI" id="CHEBI:33019"/>
        <dbReference type="ChEBI" id="CHEBI:59457"/>
        <dbReference type="ChEBI" id="CHEBI:73183"/>
        <dbReference type="EC" id="3.6.1.31"/>
    </reaction>
</comment>
<accession>A0A090IZY5</accession>
<dbReference type="NCBIfam" id="NF002747">
    <property type="entry name" value="PRK02759.1"/>
    <property type="match status" value="1"/>
</dbReference>
<evidence type="ECO:0000256" key="15">
    <source>
        <dbReference type="HAMAP-Rule" id="MF_01019"/>
    </source>
</evidence>
<comment type="pathway">
    <text evidence="5 15">Amino-acid biosynthesis; L-histidine biosynthesis; L-histidine from 5-phospho-alpha-D-ribose 1-diphosphate: step 2/9.</text>
</comment>
<dbReference type="InterPro" id="IPR026660">
    <property type="entry name" value="PRA-CH"/>
</dbReference>
<dbReference type="NCBIfam" id="TIGR03188">
    <property type="entry name" value="histidine_hisI"/>
    <property type="match status" value="1"/>
</dbReference>
<comment type="subcellular location">
    <subcellularLocation>
        <location evidence="3 15">Cytoplasm</location>
    </subcellularLocation>
</comment>
<dbReference type="Gene3D" id="1.10.287.1080">
    <property type="entry name" value="MazG-like"/>
    <property type="match status" value="1"/>
</dbReference>
<evidence type="ECO:0000313" key="17">
    <source>
        <dbReference type="EMBL" id="CEE01948.1"/>
    </source>
</evidence>
<dbReference type="GO" id="GO:0005524">
    <property type="term" value="F:ATP binding"/>
    <property type="evidence" value="ECO:0007669"/>
    <property type="project" value="UniProtKB-KW"/>
</dbReference>
<comment type="similarity">
    <text evidence="6 15">In the C-terminal section; belongs to the PRA-PH family.</text>
</comment>
<evidence type="ECO:0000256" key="1">
    <source>
        <dbReference type="ARBA" id="ARBA00000024"/>
    </source>
</evidence>
<dbReference type="SUPFAM" id="SSF141734">
    <property type="entry name" value="HisI-like"/>
    <property type="match status" value="1"/>
</dbReference>
<keyword evidence="14 15" id="KW-0511">Multifunctional enzyme</keyword>
<dbReference type="InterPro" id="IPR023019">
    <property type="entry name" value="His_synth_HisIE"/>
</dbReference>
<keyword evidence="8 15" id="KW-0963">Cytoplasm</keyword>
<dbReference type="Gene3D" id="3.10.20.810">
    <property type="entry name" value="Phosphoribosyl-AMP cyclohydrolase"/>
    <property type="match status" value="1"/>
</dbReference>
<dbReference type="PANTHER" id="PTHR42945:SF9">
    <property type="entry name" value="HISTIDINE BIOSYNTHESIS BIFUNCTIONAL PROTEIN HISIE"/>
    <property type="match status" value="1"/>
</dbReference>
<evidence type="ECO:0000256" key="12">
    <source>
        <dbReference type="ARBA" id="ARBA00022840"/>
    </source>
</evidence>
<dbReference type="PANTHER" id="PTHR42945">
    <property type="entry name" value="HISTIDINE BIOSYNTHESIS BIFUNCTIONAL PROTEIN"/>
    <property type="match status" value="1"/>
</dbReference>